<protein>
    <submittedName>
        <fullName evidence="2">Uncharacterized protein</fullName>
    </submittedName>
</protein>
<sequence>MQFHLLVAFALFGIVSSSKCLSSQKCTSTKPEQNPTVDWDAFCSQRQGGKNFCELNINDCACL</sequence>
<dbReference type="Proteomes" id="UP000193642">
    <property type="component" value="Unassembled WGS sequence"/>
</dbReference>
<keyword evidence="3" id="KW-1185">Reference proteome</keyword>
<accession>A0A1Y2CG65</accession>
<feature type="chain" id="PRO_5013276985" evidence="1">
    <location>
        <begin position="18"/>
        <end position="63"/>
    </location>
</feature>
<dbReference type="AlphaFoldDB" id="A0A1Y2CG65"/>
<proteinExistence type="predicted"/>
<reference evidence="2 3" key="1">
    <citation type="submission" date="2016-07" db="EMBL/GenBank/DDBJ databases">
        <title>Pervasive Adenine N6-methylation of Active Genes in Fungi.</title>
        <authorList>
            <consortium name="DOE Joint Genome Institute"/>
            <person name="Mondo S.J."/>
            <person name="Dannebaum R.O."/>
            <person name="Kuo R.C."/>
            <person name="Labutti K."/>
            <person name="Haridas S."/>
            <person name="Kuo A."/>
            <person name="Salamov A."/>
            <person name="Ahrendt S.R."/>
            <person name="Lipzen A."/>
            <person name="Sullivan W."/>
            <person name="Andreopoulos W.B."/>
            <person name="Clum A."/>
            <person name="Lindquist E."/>
            <person name="Daum C."/>
            <person name="Ramamoorthy G.K."/>
            <person name="Gryganskyi A."/>
            <person name="Culley D."/>
            <person name="Magnuson J.K."/>
            <person name="James T.Y."/>
            <person name="O'Malley M.A."/>
            <person name="Stajich J.E."/>
            <person name="Spatafora J.W."/>
            <person name="Visel A."/>
            <person name="Grigoriev I.V."/>
        </authorList>
    </citation>
    <scope>NUCLEOTIDE SEQUENCE [LARGE SCALE GENOMIC DNA]</scope>
    <source>
        <strain evidence="2 3">JEL800</strain>
    </source>
</reference>
<evidence type="ECO:0000256" key="1">
    <source>
        <dbReference type="SAM" id="SignalP"/>
    </source>
</evidence>
<feature type="signal peptide" evidence="1">
    <location>
        <begin position="1"/>
        <end position="17"/>
    </location>
</feature>
<keyword evidence="1" id="KW-0732">Signal</keyword>
<gene>
    <name evidence="2" type="ORF">BCR33DRAFT_154819</name>
</gene>
<comment type="caution">
    <text evidence="2">The sequence shown here is derived from an EMBL/GenBank/DDBJ whole genome shotgun (WGS) entry which is preliminary data.</text>
</comment>
<evidence type="ECO:0000313" key="3">
    <source>
        <dbReference type="Proteomes" id="UP000193642"/>
    </source>
</evidence>
<dbReference type="EMBL" id="MCGO01000018">
    <property type="protein sequence ID" value="ORY45907.1"/>
    <property type="molecule type" value="Genomic_DNA"/>
</dbReference>
<evidence type="ECO:0000313" key="2">
    <source>
        <dbReference type="EMBL" id="ORY45907.1"/>
    </source>
</evidence>
<dbReference type="OrthoDB" id="2177795at2759"/>
<organism evidence="2 3">
    <name type="scientific">Rhizoclosmatium globosum</name>
    <dbReference type="NCBI Taxonomy" id="329046"/>
    <lineage>
        <taxon>Eukaryota</taxon>
        <taxon>Fungi</taxon>
        <taxon>Fungi incertae sedis</taxon>
        <taxon>Chytridiomycota</taxon>
        <taxon>Chytridiomycota incertae sedis</taxon>
        <taxon>Chytridiomycetes</taxon>
        <taxon>Chytridiales</taxon>
        <taxon>Chytriomycetaceae</taxon>
        <taxon>Rhizoclosmatium</taxon>
    </lineage>
</organism>
<name>A0A1Y2CG65_9FUNG</name>